<dbReference type="EMBL" id="CP015852">
    <property type="protein sequence ID" value="ANH96681.1"/>
    <property type="molecule type" value="Genomic_DNA"/>
</dbReference>
<proteinExistence type="predicted"/>
<dbReference type="GeneID" id="93487632"/>
<reference evidence="2 3" key="1">
    <citation type="submission" date="2016-05" db="EMBL/GenBank/DDBJ databases">
        <authorList>
            <person name="Wang S."/>
            <person name="Zhu B."/>
        </authorList>
    </citation>
    <scope>NUCLEOTIDE SEQUENCE [LARGE SCALE GENOMIC DNA]</scope>
    <source>
        <strain evidence="2 3">CRS05-R5</strain>
    </source>
</reference>
<sequence>MSRMYTSLMLESLYERVESSVELKKFNAAGLQLMAVLDAIPSFRDMARERLQASLQELVPGLQPEMVFVNRGADDYNWHLRPQGPLVDVYLECLVSGLSPNYILNIDGVYDRPTTTDPQYRVSGLRVEQIERLIDRARSSLNYDHQRSLERYWSAIAAPASTYKNVLRKAFASALMAQLSLSVMGRRLELHHGEHAARVMVSGTGRSVYAVRVDEEAFPDALLTGGFVIDLSNLGAPQLALNHDHYGCVLYTPARGFEFFISSYDVHVAMCNRLSISGNGISYPGLSIDVFEYCVDASIKLQKGELAGVLSSPESKEGGRLAILENIQRLAPLRQNWLAHRDVLLEAVKRSQWPQWLQAADPSQQQHYLKLEDSLLKSQEAFQRDHAPMFALSAYARKAVANWTRSELGVALDSDVIRVRTRYEMKLAGKTIGHEENRSLTELVTFGAHDPGFAPKLQIEGAENTGLTAEKLSQWLQMSDIRKAFTENLPWKLPNDYRDALSRLLISRLMFDVWVAHHSRQLDRSEFDMVNRALAGDLSVIIAGVSFVDAKQPLRDVLIFQGPRAEYGPQLVYLRNVDGQQGFLRFNQFDEFATRLKEWMSNDPVYASSLLNAQDLPNIGKALERSKGLQWDLQQIRARSVALPREAGHSLLGAVMVDFEWAYAGARSVSPLNFRAADDTVRQQHARLSTELKALYTVELRETGVPSIEVFARQLIKTRIEEVLRDRGRVVEVDPDQIYVQISETEAWVLSELIVQERAFEPPSNPRWDPQRDYPRFHWAGTHPSLDALSIKDIASWSKTLRPGEAYIAMLKNRFQPKDPLYGFKREVYTRRLLGEMMLALTSQYADGQLNNEQYRSLQRLINTLRAPQANIAVDPVVRSESVYAFWIKNSRRVDGVFFFRAMTSAGVEDFLYTPDAPDQIAFRKAADFIWSIRYRPGSLRNYYINRVALVDHKVVNDYFDELQATVTQLPAPAPYGNTRIRDLRVAYDARIRRLIEDVDTRTTSLAEIIGGLIYENVKLAMSVVAIVIPPVGLAVTALEVAKSLYDGVSAHYYGENDKAFIHLKDALLGLVTLGQAGAGAESVSKLQRTFIELVGDADTIVGLLGTALGQELGKERLKTVIQQVLEERSAQSDKTTID</sequence>
<evidence type="ECO:0000259" key="1">
    <source>
        <dbReference type="Pfam" id="PF20178"/>
    </source>
</evidence>
<dbReference type="Proteomes" id="UP000078142">
    <property type="component" value="Chromosome"/>
</dbReference>
<name>A0AAC9BPY1_9PSED</name>
<accession>A0AAC9BPY1</accession>
<feature type="domain" description="Dermonecrotic toxin N-terminal" evidence="1">
    <location>
        <begin position="392"/>
        <end position="598"/>
    </location>
</feature>
<dbReference type="Pfam" id="PF20178">
    <property type="entry name" value="ToxA_N"/>
    <property type="match status" value="1"/>
</dbReference>
<dbReference type="RefSeq" id="WP_064586023.1">
    <property type="nucleotide sequence ID" value="NZ_CP015852.1"/>
</dbReference>
<evidence type="ECO:0000313" key="2">
    <source>
        <dbReference type="EMBL" id="ANH96681.1"/>
    </source>
</evidence>
<gene>
    <name evidence="2" type="ORF">A8L59_04575</name>
</gene>
<dbReference type="AlphaFoldDB" id="A0AAC9BPY1"/>
<protein>
    <recommendedName>
        <fullName evidence="1">Dermonecrotic toxin N-terminal domain-containing protein</fullName>
    </recommendedName>
</protein>
<dbReference type="InterPro" id="IPR046673">
    <property type="entry name" value="ToxA_N"/>
</dbReference>
<organism evidence="2 3">
    <name type="scientific">Pseudomonas koreensis</name>
    <dbReference type="NCBI Taxonomy" id="198620"/>
    <lineage>
        <taxon>Bacteria</taxon>
        <taxon>Pseudomonadati</taxon>
        <taxon>Pseudomonadota</taxon>
        <taxon>Gammaproteobacteria</taxon>
        <taxon>Pseudomonadales</taxon>
        <taxon>Pseudomonadaceae</taxon>
        <taxon>Pseudomonas</taxon>
    </lineage>
</organism>
<evidence type="ECO:0000313" key="3">
    <source>
        <dbReference type="Proteomes" id="UP000078142"/>
    </source>
</evidence>